<protein>
    <submittedName>
        <fullName evidence="2">Uncharacterized protein</fullName>
    </submittedName>
</protein>
<feature type="compositionally biased region" description="Basic and acidic residues" evidence="1">
    <location>
        <begin position="170"/>
        <end position="184"/>
    </location>
</feature>
<evidence type="ECO:0000256" key="1">
    <source>
        <dbReference type="SAM" id="MobiDB-lite"/>
    </source>
</evidence>
<feature type="region of interest" description="Disordered" evidence="1">
    <location>
        <begin position="149"/>
        <end position="269"/>
    </location>
</feature>
<reference evidence="2 3" key="1">
    <citation type="journal article" date="2020" name="G3 (Bethesda)">
        <title>Improved Reference Genome for Cyclotella cryptica CCMP332, a Model for Cell Wall Morphogenesis, Salinity Adaptation, and Lipid Production in Diatoms (Bacillariophyta).</title>
        <authorList>
            <person name="Roberts W.R."/>
            <person name="Downey K.M."/>
            <person name="Ruck E.C."/>
            <person name="Traller J.C."/>
            <person name="Alverson A.J."/>
        </authorList>
    </citation>
    <scope>NUCLEOTIDE SEQUENCE [LARGE SCALE GENOMIC DNA]</scope>
    <source>
        <strain evidence="2 3">CCMP332</strain>
    </source>
</reference>
<comment type="caution">
    <text evidence="2">The sequence shown here is derived from an EMBL/GenBank/DDBJ whole genome shotgun (WGS) entry which is preliminary data.</text>
</comment>
<name>A0ABD3QUG2_9STRA</name>
<feature type="compositionally biased region" description="Basic residues" evidence="1">
    <location>
        <begin position="405"/>
        <end position="429"/>
    </location>
</feature>
<feature type="compositionally biased region" description="Basic and acidic residues" evidence="1">
    <location>
        <begin position="519"/>
        <end position="543"/>
    </location>
</feature>
<feature type="region of interest" description="Disordered" evidence="1">
    <location>
        <begin position="396"/>
        <end position="451"/>
    </location>
</feature>
<dbReference type="AlphaFoldDB" id="A0ABD3QUG2"/>
<feature type="compositionally biased region" description="Low complexity" evidence="1">
    <location>
        <begin position="507"/>
        <end position="517"/>
    </location>
</feature>
<gene>
    <name evidence="2" type="ORF">HJC23_006469</name>
</gene>
<feature type="compositionally biased region" description="Basic and acidic residues" evidence="1">
    <location>
        <begin position="229"/>
        <end position="238"/>
    </location>
</feature>
<feature type="region of interest" description="Disordered" evidence="1">
    <location>
        <begin position="499"/>
        <end position="577"/>
    </location>
</feature>
<accession>A0ABD3QUG2</accession>
<sequence>TPNQDFRQDSQKHRVGRGIGSAVHGVKNKNYRGSGLLWHRFPCLLVLLTTGPYRHSTLDKQLRQPSPMDMMLSHANNQPAFRGALFDASGACVNHPEVKLSQKVNLNGRSVYRELRRVCPKCVAGDCSPLPASPNKSLDTMNCASSLNRSAHSNFSNGTGGGGSTSTKSRRSEGSGSRGDRDGRGGPVKPASGGSVRSAHERRPSGTSESRPRSRSRSRPSSHSQQPHRRSEEEDSKSTTRSKSSQRQRAPSVGRNRTRKEYDTPFDSKGRCHYHVHVQLARKKLMGGWNVLLDNCPKCIEENYINDTSDNRSDTSGRSGRSNRTAKSSRSVRSTKSVSKGRPSSRSNHQFESPFDCNGYCNRHKYVRLAKKKTLGGWKIIQSFCPECLKEDSCADDNASARSGGSRHSRRSGHSKSSRVSKFSRRSGRSRNEEDETESAHSTSQSEQVRKRLVKKMGYRDAQTGEEGLYTGYVNGDYQPHGRGKIVYQNGERYDGTWCEGSKVHGKTSSSKSGNSHRSGRDEPAEGRTRDDNSASREKERSSSRRAMKKTDNNNTSHDGSATTIRTGTTAKENPKPQLRLQQQIDEYRDLYTDVFPIILETKTVKNMKFVDFYGDPGRYTGEVNEARMPHGMGEMTYDHGLVQGGKWTNGVLDEGSIVSCPRSPRKSASGSIASCESVRRSGRVRDP</sequence>
<dbReference type="EMBL" id="JABMIG020000010">
    <property type="protein sequence ID" value="KAL3804078.1"/>
    <property type="molecule type" value="Genomic_DNA"/>
</dbReference>
<feature type="non-terminal residue" evidence="2">
    <location>
        <position position="1"/>
    </location>
</feature>
<feature type="compositionally biased region" description="Basic and acidic residues" evidence="1">
    <location>
        <begin position="678"/>
        <end position="688"/>
    </location>
</feature>
<feature type="compositionally biased region" description="Low complexity" evidence="1">
    <location>
        <begin position="325"/>
        <end position="340"/>
    </location>
</feature>
<evidence type="ECO:0000313" key="3">
    <source>
        <dbReference type="Proteomes" id="UP001516023"/>
    </source>
</evidence>
<evidence type="ECO:0000313" key="2">
    <source>
        <dbReference type="EMBL" id="KAL3804078.1"/>
    </source>
</evidence>
<organism evidence="2 3">
    <name type="scientific">Cyclotella cryptica</name>
    <dbReference type="NCBI Taxonomy" id="29204"/>
    <lineage>
        <taxon>Eukaryota</taxon>
        <taxon>Sar</taxon>
        <taxon>Stramenopiles</taxon>
        <taxon>Ochrophyta</taxon>
        <taxon>Bacillariophyta</taxon>
        <taxon>Coscinodiscophyceae</taxon>
        <taxon>Thalassiosirophycidae</taxon>
        <taxon>Stephanodiscales</taxon>
        <taxon>Stephanodiscaceae</taxon>
        <taxon>Cyclotella</taxon>
    </lineage>
</organism>
<feature type="compositionally biased region" description="Polar residues" evidence="1">
    <location>
        <begin position="553"/>
        <end position="572"/>
    </location>
</feature>
<feature type="compositionally biased region" description="Basic and acidic residues" evidence="1">
    <location>
        <begin position="259"/>
        <end position="269"/>
    </location>
</feature>
<feature type="compositionally biased region" description="Low complexity" evidence="1">
    <location>
        <begin position="239"/>
        <end position="249"/>
    </location>
</feature>
<feature type="region of interest" description="Disordered" evidence="1">
    <location>
        <begin position="307"/>
        <end position="350"/>
    </location>
</feature>
<proteinExistence type="predicted"/>
<feature type="region of interest" description="Disordered" evidence="1">
    <location>
        <begin position="659"/>
        <end position="688"/>
    </location>
</feature>
<dbReference type="Proteomes" id="UP001516023">
    <property type="component" value="Unassembled WGS sequence"/>
</dbReference>
<dbReference type="SUPFAM" id="SSF82185">
    <property type="entry name" value="Histone H3 K4-specific methyltransferase SET7/9 N-terminal domain"/>
    <property type="match status" value="1"/>
</dbReference>
<keyword evidence="3" id="KW-1185">Reference proteome</keyword>